<proteinExistence type="predicted"/>
<evidence type="ECO:0000313" key="1">
    <source>
        <dbReference type="EMBL" id="GFS82127.1"/>
    </source>
</evidence>
<accession>A0A8X6MX27</accession>
<dbReference type="EMBL" id="BMAW01003165">
    <property type="protein sequence ID" value="GFS82127.1"/>
    <property type="molecule type" value="Genomic_DNA"/>
</dbReference>
<sequence>MLLCARIIQASGAQIITCLFTSEKNEPLKFSLLCFKEVVNFVSGTRKCGVWRKTGGVSRLIAENMKNVWVRCGGVGFGHHHGVVWVMEHEIKANLNFEECVSGRVLFGFHGWR</sequence>
<gene>
    <name evidence="1" type="ORF">NPIL_622941</name>
</gene>
<name>A0A8X6MX27_NEPPI</name>
<evidence type="ECO:0000313" key="2">
    <source>
        <dbReference type="Proteomes" id="UP000887013"/>
    </source>
</evidence>
<dbReference type="Proteomes" id="UP000887013">
    <property type="component" value="Unassembled WGS sequence"/>
</dbReference>
<organism evidence="1 2">
    <name type="scientific">Nephila pilipes</name>
    <name type="common">Giant wood spider</name>
    <name type="synonym">Nephila maculata</name>
    <dbReference type="NCBI Taxonomy" id="299642"/>
    <lineage>
        <taxon>Eukaryota</taxon>
        <taxon>Metazoa</taxon>
        <taxon>Ecdysozoa</taxon>
        <taxon>Arthropoda</taxon>
        <taxon>Chelicerata</taxon>
        <taxon>Arachnida</taxon>
        <taxon>Araneae</taxon>
        <taxon>Araneomorphae</taxon>
        <taxon>Entelegynae</taxon>
        <taxon>Araneoidea</taxon>
        <taxon>Nephilidae</taxon>
        <taxon>Nephila</taxon>
    </lineage>
</organism>
<reference evidence="1" key="1">
    <citation type="submission" date="2020-08" db="EMBL/GenBank/DDBJ databases">
        <title>Multicomponent nature underlies the extraordinary mechanical properties of spider dragline silk.</title>
        <authorList>
            <person name="Kono N."/>
            <person name="Nakamura H."/>
            <person name="Mori M."/>
            <person name="Yoshida Y."/>
            <person name="Ohtoshi R."/>
            <person name="Malay A.D."/>
            <person name="Moran D.A.P."/>
            <person name="Tomita M."/>
            <person name="Numata K."/>
            <person name="Arakawa K."/>
        </authorList>
    </citation>
    <scope>NUCLEOTIDE SEQUENCE</scope>
</reference>
<protein>
    <submittedName>
        <fullName evidence="1">Uncharacterized protein</fullName>
    </submittedName>
</protein>
<comment type="caution">
    <text evidence="1">The sequence shown here is derived from an EMBL/GenBank/DDBJ whole genome shotgun (WGS) entry which is preliminary data.</text>
</comment>
<dbReference type="AlphaFoldDB" id="A0A8X6MX27"/>
<keyword evidence="2" id="KW-1185">Reference proteome</keyword>